<reference evidence="16 17" key="1">
    <citation type="journal article" date="2019" name="Int. J. Syst. Evol. Microbiol.">
        <title>Capsulimonas corticalis gen. nov., sp. nov., an aerobic capsulated bacterium, of a novel bacterial order, Capsulimonadales ord. nov., of the class Armatimonadia of the phylum Armatimonadetes.</title>
        <authorList>
            <person name="Li J."/>
            <person name="Kudo C."/>
            <person name="Tonouchi A."/>
        </authorList>
    </citation>
    <scope>NUCLEOTIDE SEQUENCE [LARGE SCALE GENOMIC DNA]</scope>
    <source>
        <strain evidence="16 17">AX-7</strain>
    </source>
</reference>
<dbReference type="GO" id="GO:0006221">
    <property type="term" value="P:pyrimidine nucleotide biosynthetic process"/>
    <property type="evidence" value="ECO:0007669"/>
    <property type="project" value="UniProtKB-KW"/>
</dbReference>
<evidence type="ECO:0000313" key="17">
    <source>
        <dbReference type="Proteomes" id="UP000287394"/>
    </source>
</evidence>
<dbReference type="FunCoup" id="A0A402CPT9">
    <property type="interactions" value="488"/>
</dbReference>
<dbReference type="GO" id="GO:0046872">
    <property type="term" value="F:metal ion binding"/>
    <property type="evidence" value="ECO:0007669"/>
    <property type="project" value="UniProtKB-KW"/>
</dbReference>
<keyword evidence="8" id="KW-0677">Repeat</keyword>
<dbReference type="InterPro" id="IPR058047">
    <property type="entry name" value="CPSase_preATP-grasp"/>
</dbReference>
<keyword evidence="11" id="KW-0460">Magnesium</keyword>
<keyword evidence="4" id="KW-0055">Arginine biosynthesis</keyword>
<evidence type="ECO:0000313" key="16">
    <source>
        <dbReference type="EMBL" id="BDI32885.1"/>
    </source>
</evidence>
<proteinExistence type="inferred from homology"/>
<dbReference type="Pfam" id="PF25596">
    <property type="entry name" value="CPSase_L_D1"/>
    <property type="match status" value="1"/>
</dbReference>
<evidence type="ECO:0000256" key="3">
    <source>
        <dbReference type="ARBA" id="ARBA00009799"/>
    </source>
</evidence>
<dbReference type="KEGG" id="ccot:CCAX7_49360"/>
<evidence type="ECO:0000256" key="1">
    <source>
        <dbReference type="ARBA" id="ARBA00001936"/>
    </source>
</evidence>
<dbReference type="Pfam" id="PF02787">
    <property type="entry name" value="CPSase_L_D3"/>
    <property type="match status" value="1"/>
</dbReference>
<sequence length="562" mass="61830">MPKNPDVKKVLVIGSGPIIIGQAAEFDYAGTQACQSLREEGVSVVLVNSNPATIMTDPETADAVYIEPLTVEFIERIIAKERPDGLLPTLGGQTGLNMAIALAEAGILEKYNVKLLGTPLATIRKAEDREIFRSLMREIGEPVPESWIIEDEGALVELSKAEGNPWPLIVRPAYTLGGTGGGIARTPEQLVEIGSRGLKLSPSHQVMVERYLTGWKEIEYEVMRDAADTCITVCNMENFDPMGMHTGDSIVVAPSQTLSDKEYQMMRTASLKIIRALGIEGGCNVQMALDPDSFNYYIIEVNPRVSRSSALASKATGYPIARVASKIAIGLRLDEIQNAVTKKTLACFEPALDYIIVKIPRWPFDKFTAADRRITTQMKATGEVMAIDRTFEGGLFKAIRSLEIGQVGLRPKNGDLLTDMEIEAGLQSATDQRLFLIAEAFHRGLLVEEVADLSGVDPWFLTKIQRLVQFEAKLREQSARFHHVETLDEEAQALLVAAKNKGFADRHLADVLGVKETQLRAWRKTAHCAPIYKMVDTCAAEFEAETPYFYSCYGGETEGVSV</sequence>
<dbReference type="PROSITE" id="PS00867">
    <property type="entry name" value="CPSASE_2"/>
    <property type="match status" value="1"/>
</dbReference>
<dbReference type="InterPro" id="IPR005480">
    <property type="entry name" value="CPSase_lsu_oligo"/>
</dbReference>
<evidence type="ECO:0000256" key="12">
    <source>
        <dbReference type="ARBA" id="ARBA00022975"/>
    </source>
</evidence>
<dbReference type="InterPro" id="IPR005483">
    <property type="entry name" value="CPSase_dom"/>
</dbReference>
<dbReference type="FunFam" id="1.10.1030.10:FF:000002">
    <property type="entry name" value="Carbamoyl-phosphate synthase large chain"/>
    <property type="match status" value="1"/>
</dbReference>
<evidence type="ECO:0000256" key="11">
    <source>
        <dbReference type="ARBA" id="ARBA00022842"/>
    </source>
</evidence>
<dbReference type="FunFam" id="3.30.470.20:FF:000001">
    <property type="entry name" value="Carbamoyl-phosphate synthase large chain"/>
    <property type="match status" value="1"/>
</dbReference>
<evidence type="ECO:0000256" key="13">
    <source>
        <dbReference type="ARBA" id="ARBA00023211"/>
    </source>
</evidence>
<protein>
    <recommendedName>
        <fullName evidence="15">ATP-grasp domain-containing protein</fullName>
    </recommendedName>
</protein>
<dbReference type="Gene3D" id="3.40.50.20">
    <property type="match status" value="1"/>
</dbReference>
<evidence type="ECO:0000256" key="6">
    <source>
        <dbReference type="ARBA" id="ARBA00022605"/>
    </source>
</evidence>
<comment type="catalytic activity">
    <reaction evidence="14">
        <text>hydrogencarbonate + NH4(+) + 2 ATP = carbamoyl phosphate + 2 ADP + phosphate + 2 H(+)</text>
        <dbReference type="Rhea" id="RHEA:18029"/>
        <dbReference type="ChEBI" id="CHEBI:15378"/>
        <dbReference type="ChEBI" id="CHEBI:17544"/>
        <dbReference type="ChEBI" id="CHEBI:28938"/>
        <dbReference type="ChEBI" id="CHEBI:30616"/>
        <dbReference type="ChEBI" id="CHEBI:43474"/>
        <dbReference type="ChEBI" id="CHEBI:58228"/>
        <dbReference type="ChEBI" id="CHEBI:456216"/>
        <dbReference type="EC" id="6.3.4.16"/>
    </reaction>
</comment>
<dbReference type="SUPFAM" id="SSF48108">
    <property type="entry name" value="Carbamoyl phosphate synthetase, large subunit connection domain"/>
    <property type="match status" value="1"/>
</dbReference>
<name>A0A402CPT9_9BACT</name>
<accession>A0A402CPT9</accession>
<keyword evidence="17" id="KW-1185">Reference proteome</keyword>
<dbReference type="NCBIfam" id="NF009455">
    <property type="entry name" value="PRK12815.1"/>
    <property type="match status" value="1"/>
</dbReference>
<dbReference type="EMBL" id="AP025739">
    <property type="protein sequence ID" value="BDI32885.1"/>
    <property type="molecule type" value="Genomic_DNA"/>
</dbReference>
<evidence type="ECO:0000256" key="4">
    <source>
        <dbReference type="ARBA" id="ARBA00022571"/>
    </source>
</evidence>
<dbReference type="FunFam" id="3.40.50.20:FF:000001">
    <property type="entry name" value="Carbamoyl-phosphate synthase large chain"/>
    <property type="match status" value="1"/>
</dbReference>
<comment type="pathway">
    <text evidence="2">Amino-acid biosynthesis; L-arginine biosynthesis.</text>
</comment>
<evidence type="ECO:0000259" key="15">
    <source>
        <dbReference type="PROSITE" id="PS50975"/>
    </source>
</evidence>
<dbReference type="InterPro" id="IPR005479">
    <property type="entry name" value="CPAse_ATP-bd"/>
</dbReference>
<dbReference type="GO" id="GO:0004087">
    <property type="term" value="F:carbamoyl-phosphate synthase (ammonia) activity"/>
    <property type="evidence" value="ECO:0007669"/>
    <property type="project" value="UniProtKB-EC"/>
</dbReference>
<evidence type="ECO:0000256" key="7">
    <source>
        <dbReference type="ARBA" id="ARBA00022723"/>
    </source>
</evidence>
<dbReference type="GO" id="GO:0005524">
    <property type="term" value="F:ATP binding"/>
    <property type="evidence" value="ECO:0007669"/>
    <property type="project" value="UniProtKB-UniRule"/>
</dbReference>
<dbReference type="InterPro" id="IPR011761">
    <property type="entry name" value="ATP-grasp"/>
</dbReference>
<comment type="cofactor">
    <cofactor evidence="1">
        <name>Mn(2+)</name>
        <dbReference type="ChEBI" id="CHEBI:29035"/>
    </cofactor>
</comment>
<dbReference type="InterPro" id="IPR016185">
    <property type="entry name" value="PreATP-grasp_dom_sf"/>
</dbReference>
<dbReference type="RefSeq" id="WP_119319423.1">
    <property type="nucleotide sequence ID" value="NZ_AP025739.1"/>
</dbReference>
<keyword evidence="7" id="KW-0479">Metal-binding</keyword>
<keyword evidence="10" id="KW-0067">ATP-binding</keyword>
<dbReference type="AlphaFoldDB" id="A0A402CPT9"/>
<dbReference type="InterPro" id="IPR036897">
    <property type="entry name" value="CarbamoylP_synth_lsu_oligo_sf"/>
</dbReference>
<organism evidence="16 17">
    <name type="scientific">Capsulimonas corticalis</name>
    <dbReference type="NCBI Taxonomy" id="2219043"/>
    <lineage>
        <taxon>Bacteria</taxon>
        <taxon>Bacillati</taxon>
        <taxon>Armatimonadota</taxon>
        <taxon>Armatimonadia</taxon>
        <taxon>Capsulimonadales</taxon>
        <taxon>Capsulimonadaceae</taxon>
        <taxon>Capsulimonas</taxon>
    </lineage>
</organism>
<dbReference type="GO" id="GO:0006526">
    <property type="term" value="P:L-arginine biosynthetic process"/>
    <property type="evidence" value="ECO:0007669"/>
    <property type="project" value="UniProtKB-KW"/>
</dbReference>
<dbReference type="GO" id="GO:0006541">
    <property type="term" value="P:glutamine metabolic process"/>
    <property type="evidence" value="ECO:0007669"/>
    <property type="project" value="TreeGrafter"/>
</dbReference>
<dbReference type="NCBIfam" id="NF003671">
    <property type="entry name" value="PRK05294.1"/>
    <property type="match status" value="1"/>
</dbReference>
<dbReference type="Proteomes" id="UP000287394">
    <property type="component" value="Chromosome"/>
</dbReference>
<dbReference type="OrthoDB" id="9804197at2"/>
<keyword evidence="5" id="KW-0436">Ligase</keyword>
<dbReference type="PANTHER" id="PTHR11405:SF53">
    <property type="entry name" value="CARBAMOYL-PHOSPHATE SYNTHASE [AMMONIA], MITOCHONDRIAL"/>
    <property type="match status" value="1"/>
</dbReference>
<dbReference type="Gene3D" id="1.10.1030.10">
    <property type="entry name" value="Carbamoyl-phosphate synthetase, large subunit oligomerisation domain"/>
    <property type="match status" value="1"/>
</dbReference>
<evidence type="ECO:0000256" key="2">
    <source>
        <dbReference type="ARBA" id="ARBA00004730"/>
    </source>
</evidence>
<dbReference type="PANTHER" id="PTHR11405">
    <property type="entry name" value="CARBAMOYLTRANSFERASE FAMILY MEMBER"/>
    <property type="match status" value="1"/>
</dbReference>
<evidence type="ECO:0000256" key="5">
    <source>
        <dbReference type="ARBA" id="ARBA00022598"/>
    </source>
</evidence>
<dbReference type="PRINTS" id="PR00098">
    <property type="entry name" value="CPSASE"/>
</dbReference>
<evidence type="ECO:0000256" key="8">
    <source>
        <dbReference type="ARBA" id="ARBA00022737"/>
    </source>
</evidence>
<dbReference type="GO" id="GO:0005737">
    <property type="term" value="C:cytoplasm"/>
    <property type="evidence" value="ECO:0007669"/>
    <property type="project" value="TreeGrafter"/>
</dbReference>
<keyword evidence="13" id="KW-0464">Manganese</keyword>
<dbReference type="PROSITE" id="PS50975">
    <property type="entry name" value="ATP_GRASP"/>
    <property type="match status" value="1"/>
</dbReference>
<evidence type="ECO:0000256" key="14">
    <source>
        <dbReference type="ARBA" id="ARBA00047359"/>
    </source>
</evidence>
<dbReference type="Pfam" id="PF02786">
    <property type="entry name" value="CPSase_L_D2"/>
    <property type="match status" value="1"/>
</dbReference>
<keyword evidence="9" id="KW-0547">Nucleotide-binding</keyword>
<dbReference type="SUPFAM" id="SSF56059">
    <property type="entry name" value="Glutathione synthetase ATP-binding domain-like"/>
    <property type="match status" value="1"/>
</dbReference>
<dbReference type="SUPFAM" id="SSF52440">
    <property type="entry name" value="PreATP-grasp domain"/>
    <property type="match status" value="1"/>
</dbReference>
<comment type="similarity">
    <text evidence="3">Belongs to the CarB family.</text>
</comment>
<dbReference type="GO" id="GO:0004088">
    <property type="term" value="F:carbamoyl-phosphate synthase (glutamine-hydrolyzing) activity"/>
    <property type="evidence" value="ECO:0007669"/>
    <property type="project" value="TreeGrafter"/>
</dbReference>
<dbReference type="SMART" id="SM01096">
    <property type="entry name" value="CPSase_L_D3"/>
    <property type="match status" value="1"/>
</dbReference>
<gene>
    <name evidence="16" type="ORF">CCAX7_49360</name>
</gene>
<evidence type="ECO:0000256" key="9">
    <source>
        <dbReference type="ARBA" id="ARBA00022741"/>
    </source>
</evidence>
<dbReference type="Gene3D" id="3.30.470.20">
    <property type="entry name" value="ATP-grasp fold, B domain"/>
    <property type="match status" value="1"/>
</dbReference>
<keyword evidence="6" id="KW-0028">Amino-acid biosynthesis</keyword>
<feature type="domain" description="ATP-grasp" evidence="15">
    <location>
        <begin position="133"/>
        <end position="329"/>
    </location>
</feature>
<keyword evidence="12" id="KW-0665">Pyrimidine biosynthesis</keyword>
<evidence type="ECO:0000256" key="10">
    <source>
        <dbReference type="ARBA" id="ARBA00022840"/>
    </source>
</evidence>